<sequence>MLSLLKELNENQEPFKNYSHILLDVNHFSQSGQPRQEYNVSNNDDEQENDCSVASNAEPTIPSCVTKEIIINDVQTILFEIINSLYPDELYNSYSVNILDMKWQIGISWTGNSEEKYLYTLFLICTSKYDLTCTVECQLSWISKTDDYDSMVLPYKSLHFNCRDGIPEILKIGQYELNCNGGKCELNNLHLSCYKAFAPNRERSFELDMKSIKYL</sequence>
<dbReference type="AlphaFoldDB" id="A0A8D8YQ69"/>
<feature type="compositionally biased region" description="Polar residues" evidence="1">
    <location>
        <begin position="32"/>
        <end position="42"/>
    </location>
</feature>
<feature type="region of interest" description="Disordered" evidence="1">
    <location>
        <begin position="32"/>
        <end position="54"/>
    </location>
</feature>
<reference evidence="2" key="1">
    <citation type="submission" date="2021-05" db="EMBL/GenBank/DDBJ databases">
        <authorList>
            <person name="Alioto T."/>
            <person name="Alioto T."/>
            <person name="Gomez Garrido J."/>
        </authorList>
    </citation>
    <scope>NUCLEOTIDE SEQUENCE</scope>
</reference>
<accession>A0A8D8YQ69</accession>
<dbReference type="EMBL" id="HBUF01388795">
    <property type="protein sequence ID" value="CAG6733070.1"/>
    <property type="molecule type" value="Transcribed_RNA"/>
</dbReference>
<evidence type="ECO:0000313" key="2">
    <source>
        <dbReference type="EMBL" id="CAG6733070.1"/>
    </source>
</evidence>
<evidence type="ECO:0000256" key="1">
    <source>
        <dbReference type="SAM" id="MobiDB-lite"/>
    </source>
</evidence>
<name>A0A8D8YQ69_9HEMI</name>
<organism evidence="2">
    <name type="scientific">Cacopsylla melanoneura</name>
    <dbReference type="NCBI Taxonomy" id="428564"/>
    <lineage>
        <taxon>Eukaryota</taxon>
        <taxon>Metazoa</taxon>
        <taxon>Ecdysozoa</taxon>
        <taxon>Arthropoda</taxon>
        <taxon>Hexapoda</taxon>
        <taxon>Insecta</taxon>
        <taxon>Pterygota</taxon>
        <taxon>Neoptera</taxon>
        <taxon>Paraneoptera</taxon>
        <taxon>Hemiptera</taxon>
        <taxon>Sternorrhyncha</taxon>
        <taxon>Psylloidea</taxon>
        <taxon>Psyllidae</taxon>
        <taxon>Psyllinae</taxon>
        <taxon>Cacopsylla</taxon>
    </lineage>
</organism>
<evidence type="ECO:0008006" key="3">
    <source>
        <dbReference type="Google" id="ProtNLM"/>
    </source>
</evidence>
<protein>
    <recommendedName>
        <fullName evidence="3">MATH domain-containing protein</fullName>
    </recommendedName>
</protein>
<proteinExistence type="predicted"/>